<reference evidence="6" key="1">
    <citation type="submission" date="2011-05" db="EMBL/GenBank/DDBJ databases">
        <authorList>
            <person name="Richards S.R."/>
            <person name="Qu J."/>
            <person name="Jiang H."/>
            <person name="Jhangiani S.N."/>
            <person name="Agravi P."/>
            <person name="Goodspeed R."/>
            <person name="Gross S."/>
            <person name="Mandapat C."/>
            <person name="Jackson L."/>
            <person name="Mathew T."/>
            <person name="Pu L."/>
            <person name="Thornton R."/>
            <person name="Saada N."/>
            <person name="Wilczek-Boney K.B."/>
            <person name="Lee S."/>
            <person name="Kovar C."/>
            <person name="Wu Y."/>
            <person name="Scherer S.E."/>
            <person name="Worley K.C."/>
            <person name="Muzny D.M."/>
            <person name="Gibbs R."/>
        </authorList>
    </citation>
    <scope>NUCLEOTIDE SEQUENCE</scope>
    <source>
        <strain evidence="6">Brora</strain>
    </source>
</reference>
<evidence type="ECO:0000259" key="3">
    <source>
        <dbReference type="Pfam" id="PF24674"/>
    </source>
</evidence>
<dbReference type="InterPro" id="IPR058519">
    <property type="entry name" value="DUF8206"/>
</dbReference>
<dbReference type="Proteomes" id="UP000014500">
    <property type="component" value="Unassembled WGS sequence"/>
</dbReference>
<reference evidence="5" key="2">
    <citation type="submission" date="2015-02" db="UniProtKB">
        <authorList>
            <consortium name="EnsemblMetazoa"/>
        </authorList>
    </citation>
    <scope>IDENTIFICATION</scope>
</reference>
<feature type="domain" description="SNTX MACPF/CDC-like" evidence="3">
    <location>
        <begin position="3"/>
        <end position="255"/>
    </location>
</feature>
<accession>T1IKP7</accession>
<dbReference type="PhylomeDB" id="T1IKP7"/>
<keyword evidence="6" id="KW-1185">Reference proteome</keyword>
<evidence type="ECO:0000313" key="6">
    <source>
        <dbReference type="Proteomes" id="UP000014500"/>
    </source>
</evidence>
<dbReference type="Pfam" id="PF26633">
    <property type="entry name" value="DUF8206"/>
    <property type="match status" value="1"/>
</dbReference>
<proteinExistence type="predicted"/>
<sequence>MSIKRNALGRVAAIGDLYDARTDNFVGFSIFDGPIPETAIEVTTNPNEDIDFIHMETVLEKFEKLNVVPELRASILANLVTLDGHAKYLEMKRKSKKCHKSLIYSIHTQMEKLNFNEENDLHDFISIDESDLELATHFVAGVKWGAKTVISMEKNENDGKDDDLTKQLSKLGTAICKTKDGGEGDILDYSAGFNVQLISDVFPAPKELKSINDAEKMLKKIPRFVKAANKGKGKPISYILMPICELKKYFKDQVELNKMETLDESFVVNFTKLVDEINEVKEEVDNTIRDFNDHRYCVPVETVRKPSQLKLDFKKQELDLMTKFTDTILAIRSGELDLEETALKYEEFNYGSLLQDIKSELMQYDEVFEKINFVGKLRSEDVIYIGIDDETSGFDKLQDLSMKNDVLILYLPEIEENSEKDLWESNKNYFFDLLQLSRTSTDPRSFAAIDLCVRPDLAIAEDKTIDIGHICLLKDGHFVDYNVFGSHLSEQETCYAKTVRSEREICKKPLNRIELQLECPESLNGRCQDRIYKWHCWVCKEPLLWGFDGHFYCSCGRAPSSKFLFKCNDEMHGDKYVRFLIEDLEDLLSAIPPLNELNILIMGATGVGKSTWINSFINYLAFSSLEDASKHGLLAVTSTKFEVTDENDITHTIRFGEDKNEVLEPGQSATQDVRAHIFPIGNTLLRMIDTPGIGDVRGVEQDKENLKKILKYLSTLKSLNGICILLKPNESRLNVLFEFCIKELLTHLHQNATKNIVFCFTHSRGTFYKPGDTRSPLGELLWKNQIDLELNKDTMYCMDNESFRFLCAATQGVEFRDSVKKSFAESWNVSVEETNRLISYIKTLEPHFINDTISLNDARKNIVCLTKPIADISKNIQTNLAMIKDKQEMLSSTKASEQELVKMLHLDIIKLETEPLNHPRTVCGAKSCVKYHAAADGSIGAVEYITHCHPHCYLEGVAVEIIGDVRLQGCAAMNGTSNCVQCGCRWDQHLHITYVQKRVAERIIVEEVATKISGKKTERERIEEFIAKTENLRIEQENEQKKIIEVSVKLGQYLSSNAILPYNDVLGRYIDHLIENEKQKVNIGGNDNLLKRMGEMRRMYTEEQRALTMAMSEPNAEQLSFEDFQKLLRELYALKHNGSQLRSAIEQASVSGGECRMENYETVHGDGFETTGRFESCMQAGYACASKSSKDGFIKKTMRWFTGKVCSVQQHMKWGKCH</sequence>
<dbReference type="SUPFAM" id="SSF52540">
    <property type="entry name" value="P-loop containing nucleoside triphosphate hydrolases"/>
    <property type="match status" value="1"/>
</dbReference>
<feature type="domain" description="DUF8206" evidence="4">
    <location>
        <begin position="916"/>
        <end position="994"/>
    </location>
</feature>
<evidence type="ECO:0000259" key="4">
    <source>
        <dbReference type="Pfam" id="PF26633"/>
    </source>
</evidence>
<dbReference type="OMA" id="HMHIYYD"/>
<dbReference type="Gene3D" id="3.40.50.300">
    <property type="entry name" value="P-loop containing nucleotide triphosphate hydrolases"/>
    <property type="match status" value="1"/>
</dbReference>
<dbReference type="InterPro" id="IPR056072">
    <property type="entry name" value="SNTX_MACPF/CDC-like_dom"/>
</dbReference>
<dbReference type="STRING" id="126957.T1IKP7"/>
<feature type="coiled-coil region" evidence="1">
    <location>
        <begin position="1015"/>
        <end position="1042"/>
    </location>
</feature>
<protein>
    <submittedName>
        <fullName evidence="5">Uncharacterized protein</fullName>
    </submittedName>
</protein>
<dbReference type="Pfam" id="PF01926">
    <property type="entry name" value="MMR_HSR1"/>
    <property type="match status" value="1"/>
</dbReference>
<keyword evidence="1" id="KW-0175">Coiled coil</keyword>
<evidence type="ECO:0000259" key="2">
    <source>
        <dbReference type="Pfam" id="PF01926"/>
    </source>
</evidence>
<dbReference type="InterPro" id="IPR006073">
    <property type="entry name" value="GTP-bd"/>
</dbReference>
<dbReference type="EnsemblMetazoa" id="SMAR001499-RA">
    <property type="protein sequence ID" value="SMAR001499-PA"/>
    <property type="gene ID" value="SMAR001499"/>
</dbReference>
<dbReference type="AlphaFoldDB" id="T1IKP7"/>
<evidence type="ECO:0000313" key="5">
    <source>
        <dbReference type="EnsemblMetazoa" id="SMAR001499-PA"/>
    </source>
</evidence>
<organism evidence="5 6">
    <name type="scientific">Strigamia maritima</name>
    <name type="common">European centipede</name>
    <name type="synonym">Geophilus maritimus</name>
    <dbReference type="NCBI Taxonomy" id="126957"/>
    <lineage>
        <taxon>Eukaryota</taxon>
        <taxon>Metazoa</taxon>
        <taxon>Ecdysozoa</taxon>
        <taxon>Arthropoda</taxon>
        <taxon>Myriapoda</taxon>
        <taxon>Chilopoda</taxon>
        <taxon>Pleurostigmophora</taxon>
        <taxon>Geophilomorpha</taxon>
        <taxon>Linotaeniidae</taxon>
        <taxon>Strigamia</taxon>
    </lineage>
</organism>
<dbReference type="GO" id="GO:0005525">
    <property type="term" value="F:GTP binding"/>
    <property type="evidence" value="ECO:0007669"/>
    <property type="project" value="InterPro"/>
</dbReference>
<dbReference type="Pfam" id="PF24674">
    <property type="entry name" value="MACPF_SNTX"/>
    <property type="match status" value="1"/>
</dbReference>
<name>T1IKP7_STRMM</name>
<dbReference type="EMBL" id="JH430595">
    <property type="status" value="NOT_ANNOTATED_CDS"/>
    <property type="molecule type" value="Genomic_DNA"/>
</dbReference>
<dbReference type="HOGENOM" id="CLU_008351_0_0_1"/>
<evidence type="ECO:0000256" key="1">
    <source>
        <dbReference type="SAM" id="Coils"/>
    </source>
</evidence>
<dbReference type="InterPro" id="IPR027417">
    <property type="entry name" value="P-loop_NTPase"/>
</dbReference>
<dbReference type="PANTHER" id="PTHR32046:SF11">
    <property type="entry name" value="IMMUNE-ASSOCIATED NUCLEOTIDE-BINDING PROTEIN 10-LIKE"/>
    <property type="match status" value="1"/>
</dbReference>
<dbReference type="eggNOG" id="ENOG502QQZ0">
    <property type="taxonomic scope" value="Eukaryota"/>
</dbReference>
<dbReference type="PANTHER" id="PTHR32046">
    <property type="entry name" value="G DOMAIN-CONTAINING PROTEIN"/>
    <property type="match status" value="1"/>
</dbReference>
<feature type="domain" description="G" evidence="2">
    <location>
        <begin position="599"/>
        <end position="750"/>
    </location>
</feature>